<keyword evidence="6 12" id="KW-0472">Membrane</keyword>
<evidence type="ECO:0000256" key="1">
    <source>
        <dbReference type="ARBA" id="ARBA00004651"/>
    </source>
</evidence>
<dbReference type="PROSITE" id="PS00237">
    <property type="entry name" value="G_PROTEIN_RECEP_F1_1"/>
    <property type="match status" value="1"/>
</dbReference>
<dbReference type="AlphaFoldDB" id="A0A8J6FSW8"/>
<gene>
    <name evidence="14" type="ORF">GDO78_001414</name>
</gene>
<evidence type="ECO:0000313" key="15">
    <source>
        <dbReference type="Proteomes" id="UP000770717"/>
    </source>
</evidence>
<comment type="caution">
    <text evidence="14">The sequence shown here is derived from an EMBL/GenBank/DDBJ whole genome shotgun (WGS) entry which is preliminary data.</text>
</comment>
<evidence type="ECO:0000256" key="3">
    <source>
        <dbReference type="ARBA" id="ARBA00022692"/>
    </source>
</evidence>
<accession>A0A8J6FSW8</accession>
<dbReference type="Gene3D" id="1.20.1070.10">
    <property type="entry name" value="Rhodopsin 7-helix transmembrane proteins"/>
    <property type="match status" value="1"/>
</dbReference>
<dbReference type="GO" id="GO:0001594">
    <property type="term" value="F:trace-amine receptor activity"/>
    <property type="evidence" value="ECO:0007669"/>
    <property type="project" value="InterPro"/>
</dbReference>
<feature type="transmembrane region" description="Helical" evidence="12">
    <location>
        <begin position="172"/>
        <end position="193"/>
    </location>
</feature>
<keyword evidence="5 11" id="KW-0297">G-protein coupled receptor</keyword>
<evidence type="ECO:0000313" key="14">
    <source>
        <dbReference type="EMBL" id="KAG9493497.1"/>
    </source>
</evidence>
<keyword evidence="2" id="KW-1003">Cell membrane</keyword>
<dbReference type="PROSITE" id="PS50262">
    <property type="entry name" value="G_PROTEIN_RECEP_F1_2"/>
    <property type="match status" value="1"/>
</dbReference>
<proteinExistence type="inferred from homology"/>
<evidence type="ECO:0000256" key="2">
    <source>
        <dbReference type="ARBA" id="ARBA00022475"/>
    </source>
</evidence>
<dbReference type="PANTHER" id="PTHR24249">
    <property type="entry name" value="HISTAMINE RECEPTOR-RELATED G-PROTEIN COUPLED RECEPTOR"/>
    <property type="match status" value="1"/>
</dbReference>
<dbReference type="GO" id="GO:0005886">
    <property type="term" value="C:plasma membrane"/>
    <property type="evidence" value="ECO:0007669"/>
    <property type="project" value="UniProtKB-SubCell"/>
</dbReference>
<keyword evidence="7" id="KW-1015">Disulfide bond</keyword>
<evidence type="ECO:0000256" key="6">
    <source>
        <dbReference type="ARBA" id="ARBA00023136"/>
    </source>
</evidence>
<evidence type="ECO:0000256" key="7">
    <source>
        <dbReference type="ARBA" id="ARBA00023157"/>
    </source>
</evidence>
<dbReference type="InterPro" id="IPR050569">
    <property type="entry name" value="TAAR"/>
</dbReference>
<organism evidence="14 15">
    <name type="scientific">Eleutherodactylus coqui</name>
    <name type="common">Puerto Rican coqui</name>
    <dbReference type="NCBI Taxonomy" id="57060"/>
    <lineage>
        <taxon>Eukaryota</taxon>
        <taxon>Metazoa</taxon>
        <taxon>Chordata</taxon>
        <taxon>Craniata</taxon>
        <taxon>Vertebrata</taxon>
        <taxon>Euteleostomi</taxon>
        <taxon>Amphibia</taxon>
        <taxon>Batrachia</taxon>
        <taxon>Anura</taxon>
        <taxon>Neobatrachia</taxon>
        <taxon>Hyloidea</taxon>
        <taxon>Eleutherodactylidae</taxon>
        <taxon>Eleutherodactylinae</taxon>
        <taxon>Eleutherodactylus</taxon>
        <taxon>Eleutherodactylus</taxon>
    </lineage>
</organism>
<feature type="transmembrane region" description="Helical" evidence="12">
    <location>
        <begin position="266"/>
        <end position="288"/>
    </location>
</feature>
<evidence type="ECO:0000259" key="13">
    <source>
        <dbReference type="PROSITE" id="PS50262"/>
    </source>
</evidence>
<dbReference type="SUPFAM" id="SSF81321">
    <property type="entry name" value="Family A G protein-coupled receptor-like"/>
    <property type="match status" value="1"/>
</dbReference>
<sequence>MLINISMYTIICGAILLTIVGNIMVIISVSHFRKLHTPTNFLILSLATADFLLGLTVMPYSMVRSITACWFYGDLFCRLHSCIDMTLCTSSIFHLFFIAVDRYFAICHPLHYSRKITIPVIEVYIFVSWSIPCLYAFGLVLSNVNIAGLEDQEILVPCIGSCSLVFNKISSIITSLICFFIPGTLMIGIYIHIFSVARKQVKLINNIPNQRKNNKKKVFVNAENKAARTLSLVMGVFILCWLPFFVLTVADPYLNFSISDDIYNTVLWLGYFNSACNPIIYGLFYPWFKKSFVLILTGKIWQSGSASSNILNDM</sequence>
<evidence type="ECO:0000256" key="4">
    <source>
        <dbReference type="ARBA" id="ARBA00022989"/>
    </source>
</evidence>
<dbReference type="PRINTS" id="PR01830">
    <property type="entry name" value="TRACEAMINER"/>
</dbReference>
<keyword evidence="3 11" id="KW-0812">Transmembrane</keyword>
<dbReference type="OrthoDB" id="10042731at2759"/>
<feature type="transmembrane region" description="Helical" evidence="12">
    <location>
        <begin position="116"/>
        <end position="137"/>
    </location>
</feature>
<comment type="subcellular location">
    <subcellularLocation>
        <location evidence="1">Cell membrane</location>
        <topology evidence="1">Multi-pass membrane protein</topology>
    </subcellularLocation>
</comment>
<dbReference type="Pfam" id="PF00001">
    <property type="entry name" value="7tm_1"/>
    <property type="match status" value="1"/>
</dbReference>
<keyword evidence="4 12" id="KW-1133">Transmembrane helix</keyword>
<dbReference type="Proteomes" id="UP000770717">
    <property type="component" value="Unassembled WGS sequence"/>
</dbReference>
<evidence type="ECO:0000256" key="5">
    <source>
        <dbReference type="ARBA" id="ARBA00023040"/>
    </source>
</evidence>
<feature type="transmembrane region" description="Helical" evidence="12">
    <location>
        <begin position="83"/>
        <end position="104"/>
    </location>
</feature>
<evidence type="ECO:0000256" key="11">
    <source>
        <dbReference type="RuleBase" id="RU000688"/>
    </source>
</evidence>
<evidence type="ECO:0000256" key="12">
    <source>
        <dbReference type="SAM" id="Phobius"/>
    </source>
</evidence>
<evidence type="ECO:0000256" key="8">
    <source>
        <dbReference type="ARBA" id="ARBA00023170"/>
    </source>
</evidence>
<dbReference type="EMBL" id="WNTK01000001">
    <property type="protein sequence ID" value="KAG9493497.1"/>
    <property type="molecule type" value="Genomic_DNA"/>
</dbReference>
<dbReference type="PRINTS" id="PR00237">
    <property type="entry name" value="GPCRRHODOPSN"/>
</dbReference>
<evidence type="ECO:0000256" key="9">
    <source>
        <dbReference type="ARBA" id="ARBA00023180"/>
    </source>
</evidence>
<dbReference type="InterPro" id="IPR009132">
    <property type="entry name" value="TAAR_fam"/>
</dbReference>
<dbReference type="SMART" id="SM01381">
    <property type="entry name" value="7TM_GPCR_Srsx"/>
    <property type="match status" value="1"/>
</dbReference>
<name>A0A8J6FSW8_ELECQ</name>
<reference evidence="14" key="1">
    <citation type="thesis" date="2020" institute="ProQuest LLC" country="789 East Eisenhower Parkway, Ann Arbor, MI, USA">
        <title>Comparative Genomics and Chromosome Evolution.</title>
        <authorList>
            <person name="Mudd A.B."/>
        </authorList>
    </citation>
    <scope>NUCLEOTIDE SEQUENCE</scope>
    <source>
        <strain evidence="14">HN-11 Male</strain>
        <tissue evidence="14">Kidney and liver</tissue>
    </source>
</reference>
<feature type="transmembrane region" description="Helical" evidence="12">
    <location>
        <begin position="6"/>
        <end position="29"/>
    </location>
</feature>
<keyword evidence="8 11" id="KW-0675">Receptor</keyword>
<feature type="transmembrane region" description="Helical" evidence="12">
    <location>
        <begin position="226"/>
        <end position="246"/>
    </location>
</feature>
<evidence type="ECO:0000256" key="10">
    <source>
        <dbReference type="ARBA" id="ARBA00023224"/>
    </source>
</evidence>
<comment type="similarity">
    <text evidence="11">Belongs to the G-protein coupled receptor 1 family.</text>
</comment>
<dbReference type="InterPro" id="IPR017452">
    <property type="entry name" value="GPCR_Rhodpsn_7TM"/>
</dbReference>
<keyword evidence="15" id="KW-1185">Reference proteome</keyword>
<keyword evidence="9" id="KW-0325">Glycoprotein</keyword>
<feature type="transmembrane region" description="Helical" evidence="12">
    <location>
        <begin position="41"/>
        <end position="63"/>
    </location>
</feature>
<dbReference type="PANTHER" id="PTHR24249:SF220">
    <property type="entry name" value="TRACE AMINE-ASSOCIATED RECEPTOR 4"/>
    <property type="match status" value="1"/>
</dbReference>
<feature type="domain" description="G-protein coupled receptors family 1 profile" evidence="13">
    <location>
        <begin position="21"/>
        <end position="281"/>
    </location>
</feature>
<protein>
    <recommendedName>
        <fullName evidence="13">G-protein coupled receptors family 1 profile domain-containing protein</fullName>
    </recommendedName>
</protein>
<keyword evidence="10 11" id="KW-0807">Transducer</keyword>
<dbReference type="InterPro" id="IPR000276">
    <property type="entry name" value="GPCR_Rhodpsn"/>
</dbReference>
<dbReference type="FunFam" id="1.20.1070.10:FF:000030">
    <property type="entry name" value="trace amine-associated receptor 1"/>
    <property type="match status" value="1"/>
</dbReference>